<dbReference type="PANTHER" id="PTHR22916:SF3">
    <property type="entry name" value="UDP-GLCNAC:BETAGAL BETA-1,3-N-ACETYLGLUCOSAMINYLTRANSFERASE-LIKE PROTEIN 1"/>
    <property type="match status" value="1"/>
</dbReference>
<dbReference type="GO" id="GO:0016758">
    <property type="term" value="F:hexosyltransferase activity"/>
    <property type="evidence" value="ECO:0007669"/>
    <property type="project" value="UniProtKB-ARBA"/>
</dbReference>
<dbReference type="SUPFAM" id="SSF53448">
    <property type="entry name" value="Nucleotide-diphospho-sugar transferases"/>
    <property type="match status" value="1"/>
</dbReference>
<organism evidence="2 3">
    <name type="scientific">Castellaniella defragrans</name>
    <name type="common">Alcaligenes defragrans</name>
    <dbReference type="NCBI Taxonomy" id="75697"/>
    <lineage>
        <taxon>Bacteria</taxon>
        <taxon>Pseudomonadati</taxon>
        <taxon>Pseudomonadota</taxon>
        <taxon>Betaproteobacteria</taxon>
        <taxon>Burkholderiales</taxon>
        <taxon>Alcaligenaceae</taxon>
        <taxon>Castellaniella</taxon>
    </lineage>
</organism>
<feature type="domain" description="Glycosyltransferase 2-like" evidence="1">
    <location>
        <begin position="4"/>
        <end position="124"/>
    </location>
</feature>
<dbReference type="Gene3D" id="3.90.550.10">
    <property type="entry name" value="Spore Coat Polysaccharide Biosynthesis Protein SpsA, Chain A"/>
    <property type="match status" value="1"/>
</dbReference>
<dbReference type="Proteomes" id="UP000541136">
    <property type="component" value="Unassembled WGS sequence"/>
</dbReference>
<evidence type="ECO:0000313" key="2">
    <source>
        <dbReference type="EMBL" id="MBB6084839.1"/>
    </source>
</evidence>
<dbReference type="RefSeq" id="WP_043682747.1">
    <property type="nucleotide sequence ID" value="NZ_JACHIB010000017.1"/>
</dbReference>
<protein>
    <submittedName>
        <fullName evidence="2">CRISPR system Cascade subunit CasB</fullName>
    </submittedName>
</protein>
<name>A0A7W9TQH2_CASDE</name>
<proteinExistence type="predicted"/>
<dbReference type="InterPro" id="IPR029044">
    <property type="entry name" value="Nucleotide-diphossugar_trans"/>
</dbReference>
<dbReference type="Pfam" id="PF00535">
    <property type="entry name" value="Glycos_transf_2"/>
    <property type="match status" value="1"/>
</dbReference>
<accession>A0A7W9TQH2</accession>
<evidence type="ECO:0000259" key="1">
    <source>
        <dbReference type="Pfam" id="PF00535"/>
    </source>
</evidence>
<dbReference type="InterPro" id="IPR001173">
    <property type="entry name" value="Glyco_trans_2-like"/>
</dbReference>
<reference evidence="2 3" key="1">
    <citation type="submission" date="2020-08" db="EMBL/GenBank/DDBJ databases">
        <title>Genomic Encyclopedia of Type Strains, Phase IV (KMG-IV): sequencing the most valuable type-strain genomes for metagenomic binning, comparative biology and taxonomic classification.</title>
        <authorList>
            <person name="Goeker M."/>
        </authorList>
    </citation>
    <scope>NUCLEOTIDE SEQUENCE [LARGE SCALE GENOMIC DNA]</scope>
    <source>
        <strain evidence="2 3">DSM 12141</strain>
    </source>
</reference>
<gene>
    <name evidence="2" type="ORF">HNR28_002887</name>
</gene>
<comment type="caution">
    <text evidence="2">The sequence shown here is derived from an EMBL/GenBank/DDBJ whole genome shotgun (WGS) entry which is preliminary data.</text>
</comment>
<dbReference type="EMBL" id="JACHIB010000017">
    <property type="protein sequence ID" value="MBB6084839.1"/>
    <property type="molecule type" value="Genomic_DNA"/>
</dbReference>
<dbReference type="AlphaFoldDB" id="A0A7W9TQH2"/>
<dbReference type="PANTHER" id="PTHR22916">
    <property type="entry name" value="GLYCOSYLTRANSFERASE"/>
    <property type="match status" value="1"/>
</dbReference>
<dbReference type="CDD" id="cd00761">
    <property type="entry name" value="Glyco_tranf_GTA_type"/>
    <property type="match status" value="1"/>
</dbReference>
<sequence>MLLSIIIVSFNGERYIEQAVSSCLCLAGADHEIIVVDNGSTDRSLELIHRMAAGCGSAFRVVENHENLGPGEARNIGLAHASGEYCMFLDGDDWFEPQAIPTIVSRLKEWEPDVLMFNHQQVWPDGRKIPNVPNRYVDLGDRWVDLTDPAVRKGAIRNLHVPWNKAYRMGFIRDHGLLFPRQTFYEDMVWSIRAAVEAGTFYFIPDVLHNYRRHPRSSLHTTHDGHFNIIRECRCVESLLKDRADYRRWYGAKIYGYIRSTLFGVINTGSRIPKAREGDYLKEISALLKDFRRMLRLWGPDPLLLAAATGNSRIYSLVAGWALRVHRLKGLAYRLRSRAQK</sequence>
<evidence type="ECO:0000313" key="3">
    <source>
        <dbReference type="Proteomes" id="UP000541136"/>
    </source>
</evidence>